<keyword evidence="2" id="KW-1185">Reference proteome</keyword>
<organism evidence="1 2">
    <name type="scientific">Pelobates cultripes</name>
    <name type="common">Western spadefoot toad</name>
    <dbReference type="NCBI Taxonomy" id="61616"/>
    <lineage>
        <taxon>Eukaryota</taxon>
        <taxon>Metazoa</taxon>
        <taxon>Chordata</taxon>
        <taxon>Craniata</taxon>
        <taxon>Vertebrata</taxon>
        <taxon>Euteleostomi</taxon>
        <taxon>Amphibia</taxon>
        <taxon>Batrachia</taxon>
        <taxon>Anura</taxon>
        <taxon>Pelobatoidea</taxon>
        <taxon>Pelobatidae</taxon>
        <taxon>Pelobates</taxon>
    </lineage>
</organism>
<evidence type="ECO:0000313" key="1">
    <source>
        <dbReference type="EMBL" id="CAH2314441.1"/>
    </source>
</evidence>
<sequence>MEQKHVTIKTGDARLACLRATEQVKEFEDIADIRDLVTDQFLCTGGTEPYVEPSTCKGRNYKLGICESLYWLQKETHSHPRTFLGFPYQHFLHATLDKGDCEE</sequence>
<accession>A0AAD1WMB1</accession>
<name>A0AAD1WMB1_PELCU</name>
<evidence type="ECO:0000313" key="2">
    <source>
        <dbReference type="Proteomes" id="UP001295444"/>
    </source>
</evidence>
<dbReference type="EMBL" id="OW240920">
    <property type="protein sequence ID" value="CAH2314441.1"/>
    <property type="molecule type" value="Genomic_DNA"/>
</dbReference>
<proteinExistence type="predicted"/>
<dbReference type="Proteomes" id="UP001295444">
    <property type="component" value="Chromosome 09"/>
</dbReference>
<gene>
    <name evidence="1" type="ORF">PECUL_23A057858</name>
</gene>
<dbReference type="Gene3D" id="2.40.10.120">
    <property type="match status" value="1"/>
</dbReference>
<dbReference type="AlphaFoldDB" id="A0AAD1WMB1"/>
<reference evidence="1" key="1">
    <citation type="submission" date="2022-03" db="EMBL/GenBank/DDBJ databases">
        <authorList>
            <person name="Alioto T."/>
            <person name="Alioto T."/>
            <person name="Gomez Garrido J."/>
        </authorList>
    </citation>
    <scope>NUCLEOTIDE SEQUENCE</scope>
</reference>
<protein>
    <submittedName>
        <fullName evidence="1">Uncharacterized protein</fullName>
    </submittedName>
</protein>